<keyword evidence="2" id="KW-1185">Reference proteome</keyword>
<evidence type="ECO:0000313" key="1">
    <source>
        <dbReference type="EMBL" id="MCP2177742.1"/>
    </source>
</evidence>
<evidence type="ECO:0000313" key="2">
    <source>
        <dbReference type="Proteomes" id="UP001206895"/>
    </source>
</evidence>
<organism evidence="1 2">
    <name type="scientific">Williamsia maris</name>
    <dbReference type="NCBI Taxonomy" id="72806"/>
    <lineage>
        <taxon>Bacteria</taxon>
        <taxon>Bacillati</taxon>
        <taxon>Actinomycetota</taxon>
        <taxon>Actinomycetes</taxon>
        <taxon>Mycobacteriales</taxon>
        <taxon>Nocardiaceae</taxon>
        <taxon>Williamsia</taxon>
    </lineage>
</organism>
<proteinExistence type="predicted"/>
<dbReference type="EMBL" id="JAMTCJ010000003">
    <property type="protein sequence ID" value="MCP2177742.1"/>
    <property type="molecule type" value="Genomic_DNA"/>
</dbReference>
<sequence>MYALCWILGLLASFRTLPHEIRGDDLLLRNTVFAGITLPMECVESVRPFRAARTGLSGLRTDADGRSAVLGHGDTTVRINLSGVELRGVEVDFIDVTVDEPRAFVAAFVER</sequence>
<comment type="caution">
    <text evidence="1">The sequence shown here is derived from an EMBL/GenBank/DDBJ whole genome shotgun (WGS) entry which is preliminary data.</text>
</comment>
<dbReference type="Proteomes" id="UP001206895">
    <property type="component" value="Unassembled WGS sequence"/>
</dbReference>
<protein>
    <submittedName>
        <fullName evidence="1">Uncharacterized protein</fullName>
    </submittedName>
</protein>
<gene>
    <name evidence="1" type="ORF">LX13_003570</name>
</gene>
<accession>A0ABT1HIH3</accession>
<name>A0ABT1HIH3_9NOCA</name>
<reference evidence="1 2" key="1">
    <citation type="submission" date="2022-06" db="EMBL/GenBank/DDBJ databases">
        <title>Genomic Encyclopedia of Archaeal and Bacterial Type Strains, Phase II (KMG-II): from individual species to whole genera.</title>
        <authorList>
            <person name="Goeker M."/>
        </authorList>
    </citation>
    <scope>NUCLEOTIDE SEQUENCE [LARGE SCALE GENOMIC DNA]</scope>
    <source>
        <strain evidence="1 2">DSM 44693</strain>
    </source>
</reference>